<accession>A0A9P5YEW2</accession>
<dbReference type="PANTHER" id="PTHR37534:SF20">
    <property type="entry name" value="PRO1A C6 ZINK-FINGER PROTEIN"/>
    <property type="match status" value="1"/>
</dbReference>
<dbReference type="GO" id="GO:0000981">
    <property type="term" value="F:DNA-binding transcription factor activity, RNA polymerase II-specific"/>
    <property type="evidence" value="ECO:0007669"/>
    <property type="project" value="InterPro"/>
</dbReference>
<dbReference type="PANTHER" id="PTHR37534">
    <property type="entry name" value="TRANSCRIPTIONAL ACTIVATOR PROTEIN UGA3"/>
    <property type="match status" value="1"/>
</dbReference>
<dbReference type="Proteomes" id="UP000807353">
    <property type="component" value="Unassembled WGS sequence"/>
</dbReference>
<dbReference type="InterPro" id="IPR001138">
    <property type="entry name" value="Zn2Cys6_DnaBD"/>
</dbReference>
<dbReference type="EMBL" id="MU150234">
    <property type="protein sequence ID" value="KAF9467989.1"/>
    <property type="molecule type" value="Genomic_DNA"/>
</dbReference>
<name>A0A9P5YEW2_9AGAR</name>
<dbReference type="InterPro" id="IPR036864">
    <property type="entry name" value="Zn2-C6_fun-type_DNA-bd_sf"/>
</dbReference>
<evidence type="ECO:0000313" key="6">
    <source>
        <dbReference type="Proteomes" id="UP000807353"/>
    </source>
</evidence>
<organism evidence="5 6">
    <name type="scientific">Collybia nuda</name>
    <dbReference type="NCBI Taxonomy" id="64659"/>
    <lineage>
        <taxon>Eukaryota</taxon>
        <taxon>Fungi</taxon>
        <taxon>Dikarya</taxon>
        <taxon>Basidiomycota</taxon>
        <taxon>Agaricomycotina</taxon>
        <taxon>Agaricomycetes</taxon>
        <taxon>Agaricomycetidae</taxon>
        <taxon>Agaricales</taxon>
        <taxon>Tricholomatineae</taxon>
        <taxon>Clitocybaceae</taxon>
        <taxon>Collybia</taxon>
    </lineage>
</organism>
<evidence type="ECO:0000259" key="4">
    <source>
        <dbReference type="PROSITE" id="PS50048"/>
    </source>
</evidence>
<comment type="subcellular location">
    <subcellularLocation>
        <location evidence="1">Nucleus</location>
    </subcellularLocation>
</comment>
<dbReference type="PROSITE" id="PS00463">
    <property type="entry name" value="ZN2_CY6_FUNGAL_1"/>
    <property type="match status" value="1"/>
</dbReference>
<keyword evidence="2" id="KW-0539">Nucleus</keyword>
<comment type="caution">
    <text evidence="5">The sequence shown here is derived from an EMBL/GenBank/DDBJ whole genome shotgun (WGS) entry which is preliminary data.</text>
</comment>
<evidence type="ECO:0000256" key="1">
    <source>
        <dbReference type="ARBA" id="ARBA00004123"/>
    </source>
</evidence>
<dbReference type="GO" id="GO:0008270">
    <property type="term" value="F:zinc ion binding"/>
    <property type="evidence" value="ECO:0007669"/>
    <property type="project" value="InterPro"/>
</dbReference>
<feature type="compositionally biased region" description="Low complexity" evidence="3">
    <location>
        <begin position="115"/>
        <end position="133"/>
    </location>
</feature>
<dbReference type="PROSITE" id="PS50048">
    <property type="entry name" value="ZN2_CY6_FUNGAL_2"/>
    <property type="match status" value="1"/>
</dbReference>
<sequence>MPALPKSSSTKRAGAPKAKGAVRAKSGCYTCRIRRKKCDEQPDDAGQCQTCVRLRLECLGFGAKRPEWLRESRNVVDLREKIKGFLAAQGMIKGHSGSGPRSAEQEPPRLRLAEEYSSSSESPPTPTLSLSSDTIRRHHHTSSIRDDASWPPLDTAYGQSGLYPSPHMRPDSPYDGSQGSVNDHLHFHQQMSTINSSNSLVPCKTLSFSQFYTQEVLMEDYEPEYIINEDYMDQTRTHLSRNPSQSYPPQFIDKLVTHYMKDVVNIQYLLADKSIPGVIFETVSSHQSSRDAVSLLASVHWSRWTQPNTPALSNGETQERFKSLSPLLLKQSQFTAGDAMAALHVVSSILFDGGKGAWRQWLRAACTFVAGIFARYRTASDALVHSSPKDAFIIKTTIWFDVLASVTTQEDPFFFQEIENMFSPTRSVVQDISAPPTEQYSMLSPMGCENHVVWALAQTSHLSVWKRSQVDNGRLSIPELVARGATIDAYLEPTRLEGLNIDNISCSRRLAADIFRSSTRLYLHSVVSGDYPHVRDIQDSVKDTIVCIQRSPMNHDPASITESVVRSTVFSLCICGALADNEQHRQVIRRQLESGSGVGNCGTILTFLEDLWDKRAQGPRSAPVPWRDQLNRSTLLLV</sequence>
<dbReference type="GO" id="GO:0005634">
    <property type="term" value="C:nucleus"/>
    <property type="evidence" value="ECO:0007669"/>
    <property type="project" value="UniProtKB-SubCell"/>
</dbReference>
<gene>
    <name evidence="5" type="ORF">BDZ94DRAFT_1154690</name>
</gene>
<feature type="domain" description="Zn(2)-C6 fungal-type" evidence="4">
    <location>
        <begin position="27"/>
        <end position="58"/>
    </location>
</feature>
<dbReference type="SUPFAM" id="SSF57701">
    <property type="entry name" value="Zn2/Cys6 DNA-binding domain"/>
    <property type="match status" value="1"/>
</dbReference>
<protein>
    <submittedName>
        <fullName evidence="5">Fungal-specific transcription factor domain-containing protein</fullName>
    </submittedName>
</protein>
<dbReference type="InterPro" id="IPR021858">
    <property type="entry name" value="Fun_TF"/>
</dbReference>
<evidence type="ECO:0000313" key="5">
    <source>
        <dbReference type="EMBL" id="KAF9467989.1"/>
    </source>
</evidence>
<dbReference type="Gene3D" id="4.10.240.10">
    <property type="entry name" value="Zn(2)-C6 fungal-type DNA-binding domain"/>
    <property type="match status" value="1"/>
</dbReference>
<dbReference type="AlphaFoldDB" id="A0A9P5YEW2"/>
<evidence type="ECO:0000256" key="2">
    <source>
        <dbReference type="ARBA" id="ARBA00023242"/>
    </source>
</evidence>
<keyword evidence="6" id="KW-1185">Reference proteome</keyword>
<proteinExistence type="predicted"/>
<dbReference type="CDD" id="cd00067">
    <property type="entry name" value="GAL4"/>
    <property type="match status" value="1"/>
</dbReference>
<feature type="region of interest" description="Disordered" evidence="3">
    <location>
        <begin position="90"/>
        <end position="182"/>
    </location>
</feature>
<dbReference type="Pfam" id="PF00172">
    <property type="entry name" value="Zn_clus"/>
    <property type="match status" value="1"/>
</dbReference>
<dbReference type="SMART" id="SM00066">
    <property type="entry name" value="GAL4"/>
    <property type="match status" value="1"/>
</dbReference>
<dbReference type="Pfam" id="PF11951">
    <property type="entry name" value="Fungal_trans_2"/>
    <property type="match status" value="1"/>
</dbReference>
<evidence type="ECO:0000256" key="3">
    <source>
        <dbReference type="SAM" id="MobiDB-lite"/>
    </source>
</evidence>
<feature type="compositionally biased region" description="Basic and acidic residues" evidence="3">
    <location>
        <begin position="103"/>
        <end position="114"/>
    </location>
</feature>
<reference evidence="5" key="1">
    <citation type="submission" date="2020-11" db="EMBL/GenBank/DDBJ databases">
        <authorList>
            <consortium name="DOE Joint Genome Institute"/>
            <person name="Ahrendt S."/>
            <person name="Riley R."/>
            <person name="Andreopoulos W."/>
            <person name="Labutti K."/>
            <person name="Pangilinan J."/>
            <person name="Ruiz-Duenas F.J."/>
            <person name="Barrasa J.M."/>
            <person name="Sanchez-Garcia M."/>
            <person name="Camarero S."/>
            <person name="Miyauchi S."/>
            <person name="Serrano A."/>
            <person name="Linde D."/>
            <person name="Babiker R."/>
            <person name="Drula E."/>
            <person name="Ayuso-Fernandez I."/>
            <person name="Pacheco R."/>
            <person name="Padilla G."/>
            <person name="Ferreira P."/>
            <person name="Barriuso J."/>
            <person name="Kellner H."/>
            <person name="Castanera R."/>
            <person name="Alfaro M."/>
            <person name="Ramirez L."/>
            <person name="Pisabarro A.G."/>
            <person name="Kuo A."/>
            <person name="Tritt A."/>
            <person name="Lipzen A."/>
            <person name="He G."/>
            <person name="Yan M."/>
            <person name="Ng V."/>
            <person name="Cullen D."/>
            <person name="Martin F."/>
            <person name="Rosso M.-N."/>
            <person name="Henrissat B."/>
            <person name="Hibbett D."/>
            <person name="Martinez A.T."/>
            <person name="Grigoriev I.V."/>
        </authorList>
    </citation>
    <scope>NUCLEOTIDE SEQUENCE</scope>
    <source>
        <strain evidence="5">CBS 247.69</strain>
    </source>
</reference>
<dbReference type="OrthoDB" id="5419315at2759"/>